<feature type="active site" description="Proton acceptor" evidence="13">
    <location>
        <position position="569"/>
    </location>
</feature>
<keyword evidence="9 14" id="KW-0274">FAD</keyword>
<dbReference type="Gene3D" id="3.50.50.60">
    <property type="entry name" value="FAD/NAD(P)-binding domain"/>
    <property type="match status" value="1"/>
</dbReference>
<dbReference type="PANTHER" id="PTHR11552">
    <property type="entry name" value="GLUCOSE-METHANOL-CHOLINE GMC OXIDOREDUCTASE"/>
    <property type="match status" value="1"/>
</dbReference>
<feature type="chain" id="PRO_5030523162" description="glucose oxidase" evidence="16">
    <location>
        <begin position="19"/>
        <end position="594"/>
    </location>
</feature>
<feature type="domain" description="Glucose-methanol-choline oxidoreductase N-terminal" evidence="17">
    <location>
        <begin position="100"/>
        <end position="123"/>
    </location>
</feature>
<evidence type="ECO:0000256" key="13">
    <source>
        <dbReference type="PIRSR" id="PIRSR000137-1"/>
    </source>
</evidence>
<dbReference type="InterPro" id="IPR036188">
    <property type="entry name" value="FAD/NAD-bd_sf"/>
</dbReference>
<keyword evidence="6" id="KW-0134">Cell wall</keyword>
<feature type="domain" description="Glucose-methanol-choline oxidoreductase N-terminal" evidence="18">
    <location>
        <begin position="297"/>
        <end position="311"/>
    </location>
</feature>
<dbReference type="RefSeq" id="XP_041562604.1">
    <property type="nucleotide sequence ID" value="XM_041697033.1"/>
</dbReference>
<feature type="signal peptide" evidence="16">
    <location>
        <begin position="1"/>
        <end position="18"/>
    </location>
</feature>
<keyword evidence="16" id="KW-0732">Signal</keyword>
<dbReference type="Gene3D" id="4.10.450.10">
    <property type="entry name" value="Glucose Oxidase, domain 2"/>
    <property type="match status" value="1"/>
</dbReference>
<evidence type="ECO:0000259" key="18">
    <source>
        <dbReference type="PROSITE" id="PS00624"/>
    </source>
</evidence>
<dbReference type="KEGG" id="apuu:APUU_80721S"/>
<comment type="subunit">
    <text evidence="5">Homodimer.</text>
</comment>
<evidence type="ECO:0000256" key="5">
    <source>
        <dbReference type="ARBA" id="ARBA00011738"/>
    </source>
</evidence>
<accession>A0A7R7Y0Q0</accession>
<dbReference type="InterPro" id="IPR012132">
    <property type="entry name" value="GMC_OxRdtase"/>
</dbReference>
<feature type="binding site" evidence="14">
    <location>
        <position position="106"/>
    </location>
    <ligand>
        <name>FAD</name>
        <dbReference type="ChEBI" id="CHEBI:57692"/>
    </ligand>
</feature>
<feature type="active site" description="Proton donor" evidence="13">
    <location>
        <position position="526"/>
    </location>
</feature>
<evidence type="ECO:0000256" key="14">
    <source>
        <dbReference type="PIRSR" id="PIRSR000137-2"/>
    </source>
</evidence>
<reference evidence="19" key="2">
    <citation type="submission" date="2021-02" db="EMBL/GenBank/DDBJ databases">
        <title>Aspergillus puulaauensis MK2 genome sequence.</title>
        <authorList>
            <person name="Futagami T."/>
            <person name="Mori K."/>
            <person name="Kadooka C."/>
            <person name="Tanaka T."/>
        </authorList>
    </citation>
    <scope>NUCLEOTIDE SEQUENCE</scope>
    <source>
        <strain evidence="19">MK2</strain>
    </source>
</reference>
<dbReference type="Pfam" id="PF00732">
    <property type="entry name" value="GMC_oxred_N"/>
    <property type="match status" value="1"/>
</dbReference>
<evidence type="ECO:0000256" key="11">
    <source>
        <dbReference type="ARBA" id="ARBA00049435"/>
    </source>
</evidence>
<dbReference type="PIRSF" id="PIRSF000137">
    <property type="entry name" value="Alcohol_oxidase"/>
    <property type="match status" value="1"/>
</dbReference>
<evidence type="ECO:0000256" key="7">
    <source>
        <dbReference type="ARBA" id="ARBA00022530"/>
    </source>
</evidence>
<evidence type="ECO:0000256" key="1">
    <source>
        <dbReference type="ARBA" id="ARBA00001974"/>
    </source>
</evidence>
<sequence>MAFLHWFLFLLATTATTANYSSDYDYIIVGGGTAGLTVANRLSKDPSVSILVIEPGQAEFDNPDVTDISRLAYTYDSPIDWAYETTKQSFGGRRQIMRAGKALGGTSVMNGAAYVRAENTQLDALRDFKIADWTWESLFPYYLKSEALRTPNKTQVDAGAPVIPSYHGHDGPVQVGFMDMRKQYSDLPSILNRTLASMGVPWNGDLNSGTMRGFSMHPYTVDERNVRSDAATAYYLPAAKRGNLEVMFNASVERIVWGDRVDQEEGLVAKGVEVYGSDKDGRKQVVNARKEVILAAGAMKSSAILELSGVGNPRVLQKHGIPVQINLPSVGENLQDQLNTSFVLTTKVPITGTRTVAFVSASDLFGASTESIAASIHAQIPKYAEATANETNGAMTRETLQRLFESQHDLMFDKGIPVGEFVFILDGPGQLHVGYWGLLPFSRGSVHVTSRDPRASPTVNPNYGMLGWDIQVQIAMSKFLRRMFRSGELGQLIDTETVPGLDFIPDDASDEAWMEWIGEQYTPNYHAIGTTSMLPREMGGVLDTRLKVYGTRNVRVVDSSVFPVQLCGHPTANIYAVGEWVADVIKEDGCNTLL</sequence>
<evidence type="ECO:0000256" key="15">
    <source>
        <dbReference type="RuleBase" id="RU003968"/>
    </source>
</evidence>
<dbReference type="GO" id="GO:0050660">
    <property type="term" value="F:flavin adenine dinucleotide binding"/>
    <property type="evidence" value="ECO:0007669"/>
    <property type="project" value="InterPro"/>
</dbReference>
<dbReference type="SUPFAM" id="SSF54373">
    <property type="entry name" value="FAD-linked reductases, C-terminal domain"/>
    <property type="match status" value="1"/>
</dbReference>
<dbReference type="SUPFAM" id="SSF51905">
    <property type="entry name" value="FAD/NAD(P)-binding domain"/>
    <property type="match status" value="1"/>
</dbReference>
<evidence type="ECO:0000313" key="19">
    <source>
        <dbReference type="EMBL" id="BCS30418.1"/>
    </source>
</evidence>
<dbReference type="InterPro" id="IPR027424">
    <property type="entry name" value="Glucose_Oxidase_domain_2"/>
</dbReference>
<dbReference type="EC" id="1.1.3.4" evidence="12"/>
<dbReference type="OrthoDB" id="269227at2759"/>
<evidence type="ECO:0000256" key="9">
    <source>
        <dbReference type="ARBA" id="ARBA00022827"/>
    </source>
</evidence>
<dbReference type="PANTHER" id="PTHR11552:SF201">
    <property type="entry name" value="GLUCOSE-METHANOL-CHOLINE OXIDOREDUCTASE N-TERMINAL DOMAIN-CONTAINING PROTEIN"/>
    <property type="match status" value="1"/>
</dbReference>
<feature type="binding site" evidence="14">
    <location>
        <position position="252"/>
    </location>
    <ligand>
        <name>FAD</name>
        <dbReference type="ChEBI" id="CHEBI:57692"/>
    </ligand>
</feature>
<evidence type="ECO:0000256" key="4">
    <source>
        <dbReference type="ARBA" id="ARBA00010790"/>
    </source>
</evidence>
<proteinExistence type="inferred from homology"/>
<dbReference type="EMBL" id="AP024450">
    <property type="protein sequence ID" value="BCS30418.1"/>
    <property type="molecule type" value="Genomic_DNA"/>
</dbReference>
<keyword evidence="20" id="KW-1185">Reference proteome</keyword>
<dbReference type="PROSITE" id="PS00624">
    <property type="entry name" value="GMC_OXRED_2"/>
    <property type="match status" value="1"/>
</dbReference>
<evidence type="ECO:0000256" key="12">
    <source>
        <dbReference type="ARBA" id="ARBA00049722"/>
    </source>
</evidence>
<protein>
    <recommendedName>
        <fullName evidence="12">glucose oxidase</fullName>
        <ecNumber evidence="12">1.1.3.4</ecNumber>
    </recommendedName>
</protein>
<dbReference type="InterPro" id="IPR007867">
    <property type="entry name" value="GMC_OxRtase_C"/>
</dbReference>
<evidence type="ECO:0000256" key="16">
    <source>
        <dbReference type="SAM" id="SignalP"/>
    </source>
</evidence>
<evidence type="ECO:0000256" key="3">
    <source>
        <dbReference type="ARBA" id="ARBA00004498"/>
    </source>
</evidence>
<dbReference type="Proteomes" id="UP000654913">
    <property type="component" value="Chromosome 8"/>
</dbReference>
<dbReference type="Gene3D" id="3.30.560.10">
    <property type="entry name" value="Glucose Oxidase, domain 3"/>
    <property type="match status" value="1"/>
</dbReference>
<evidence type="ECO:0000256" key="8">
    <source>
        <dbReference type="ARBA" id="ARBA00022630"/>
    </source>
</evidence>
<comment type="catalytic activity">
    <reaction evidence="11">
        <text>beta-D-glucose + O2 = D-glucono-1,5-lactone + H2O2</text>
        <dbReference type="Rhea" id="RHEA:11428"/>
        <dbReference type="ChEBI" id="CHEBI:15379"/>
        <dbReference type="ChEBI" id="CHEBI:15903"/>
        <dbReference type="ChEBI" id="CHEBI:16217"/>
        <dbReference type="ChEBI" id="CHEBI:16240"/>
        <dbReference type="EC" id="1.1.3.4"/>
    </reaction>
    <physiologicalReaction direction="left-to-right" evidence="11">
        <dbReference type="Rhea" id="RHEA:11429"/>
    </physiologicalReaction>
</comment>
<dbReference type="GO" id="GO:0046562">
    <property type="term" value="F:beta-D-glucose oxidase activity"/>
    <property type="evidence" value="ECO:0007669"/>
    <property type="project" value="UniProtKB-EC"/>
</dbReference>
<comment type="similarity">
    <text evidence="4 15">Belongs to the GMC oxidoreductase family.</text>
</comment>
<comment type="cofactor">
    <cofactor evidence="1 14">
        <name>FAD</name>
        <dbReference type="ChEBI" id="CHEBI:57692"/>
    </cofactor>
</comment>
<dbReference type="PROSITE" id="PS00623">
    <property type="entry name" value="GMC_OXRED_1"/>
    <property type="match status" value="1"/>
</dbReference>
<keyword evidence="7" id="KW-0964">Secreted</keyword>
<evidence type="ECO:0000256" key="2">
    <source>
        <dbReference type="ARBA" id="ARBA00004191"/>
    </source>
</evidence>
<comment type="subcellular location">
    <subcellularLocation>
        <location evidence="2">Secreted</location>
        <location evidence="2">Cell wall</location>
    </subcellularLocation>
    <subcellularLocation>
        <location evidence="3">Secreted</location>
        <location evidence="3">Extracellular space</location>
        <location evidence="3">Extracellular matrix</location>
    </subcellularLocation>
</comment>
<evidence type="ECO:0000256" key="10">
    <source>
        <dbReference type="ARBA" id="ARBA00023002"/>
    </source>
</evidence>
<reference evidence="19" key="1">
    <citation type="submission" date="2021-01" db="EMBL/GenBank/DDBJ databases">
        <authorList>
            <consortium name="Aspergillus puulaauensis MK2 genome sequencing consortium"/>
            <person name="Kazuki M."/>
            <person name="Futagami T."/>
        </authorList>
    </citation>
    <scope>NUCLEOTIDE SEQUENCE</scope>
    <source>
        <strain evidence="19">MK2</strain>
    </source>
</reference>
<keyword evidence="8 15" id="KW-0285">Flavoprotein</keyword>
<organism evidence="19 20">
    <name type="scientific">Aspergillus puulaauensis</name>
    <dbReference type="NCBI Taxonomy" id="1220207"/>
    <lineage>
        <taxon>Eukaryota</taxon>
        <taxon>Fungi</taxon>
        <taxon>Dikarya</taxon>
        <taxon>Ascomycota</taxon>
        <taxon>Pezizomycotina</taxon>
        <taxon>Eurotiomycetes</taxon>
        <taxon>Eurotiomycetidae</taxon>
        <taxon>Eurotiales</taxon>
        <taxon>Aspergillaceae</taxon>
        <taxon>Aspergillus</taxon>
    </lineage>
</organism>
<keyword evidence="7" id="KW-0272">Extracellular matrix</keyword>
<keyword evidence="10" id="KW-0560">Oxidoreductase</keyword>
<name>A0A7R7Y0Q0_9EURO</name>
<dbReference type="InterPro" id="IPR000172">
    <property type="entry name" value="GMC_OxRdtase_N"/>
</dbReference>
<evidence type="ECO:0000313" key="20">
    <source>
        <dbReference type="Proteomes" id="UP000654913"/>
    </source>
</evidence>
<dbReference type="Pfam" id="PF05199">
    <property type="entry name" value="GMC_oxred_C"/>
    <property type="match status" value="1"/>
</dbReference>
<dbReference type="AlphaFoldDB" id="A0A7R7Y0Q0"/>
<evidence type="ECO:0000256" key="6">
    <source>
        <dbReference type="ARBA" id="ARBA00022512"/>
    </source>
</evidence>
<evidence type="ECO:0000259" key="17">
    <source>
        <dbReference type="PROSITE" id="PS00623"/>
    </source>
</evidence>
<gene>
    <name evidence="19" type="ORF">APUU_80721S</name>
</gene>
<dbReference type="GeneID" id="64980415"/>